<dbReference type="PROSITE" id="PS50113">
    <property type="entry name" value="PAC"/>
    <property type="match status" value="1"/>
</dbReference>
<dbReference type="Gene3D" id="3.30.450.20">
    <property type="entry name" value="PAS domain"/>
    <property type="match status" value="1"/>
</dbReference>
<reference evidence="12 13" key="1">
    <citation type="journal article" date="2018" name="Nat. Biotechnol.">
        <title>A standardized bacterial taxonomy based on genome phylogeny substantially revises the tree of life.</title>
        <authorList>
            <person name="Parks D.H."/>
            <person name="Chuvochina M."/>
            <person name="Waite D.W."/>
            <person name="Rinke C."/>
            <person name="Skarshewski A."/>
            <person name="Chaumeil P.A."/>
            <person name="Hugenholtz P."/>
        </authorList>
    </citation>
    <scope>NUCLEOTIDE SEQUENCE [LARGE SCALE GENOMIC DNA]</scope>
    <source>
        <strain evidence="12">UBA8844</strain>
    </source>
</reference>
<organism evidence="12 13">
    <name type="scientific">Gemmatimonas aurantiaca</name>
    <dbReference type="NCBI Taxonomy" id="173480"/>
    <lineage>
        <taxon>Bacteria</taxon>
        <taxon>Pseudomonadati</taxon>
        <taxon>Gemmatimonadota</taxon>
        <taxon>Gemmatimonadia</taxon>
        <taxon>Gemmatimonadales</taxon>
        <taxon>Gemmatimonadaceae</taxon>
        <taxon>Gemmatimonas</taxon>
    </lineage>
</organism>
<evidence type="ECO:0000313" key="13">
    <source>
        <dbReference type="Proteomes" id="UP000264071"/>
    </source>
</evidence>
<dbReference type="Pfam" id="PF02518">
    <property type="entry name" value="HATPase_c"/>
    <property type="match status" value="1"/>
</dbReference>
<dbReference type="Pfam" id="PF07568">
    <property type="entry name" value="HisKA_2"/>
    <property type="match status" value="1"/>
</dbReference>
<evidence type="ECO:0000259" key="10">
    <source>
        <dbReference type="PROSITE" id="PS50112"/>
    </source>
</evidence>
<evidence type="ECO:0000259" key="9">
    <source>
        <dbReference type="PROSITE" id="PS50109"/>
    </source>
</evidence>
<keyword evidence="3" id="KW-0597">Phosphoprotein</keyword>
<dbReference type="GO" id="GO:0005524">
    <property type="term" value="F:ATP binding"/>
    <property type="evidence" value="ECO:0007669"/>
    <property type="project" value="UniProtKB-KW"/>
</dbReference>
<feature type="domain" description="Histidine kinase" evidence="9">
    <location>
        <begin position="138"/>
        <end position="331"/>
    </location>
</feature>
<dbReference type="SMART" id="SM00091">
    <property type="entry name" value="PAS"/>
    <property type="match status" value="1"/>
</dbReference>
<evidence type="ECO:0000256" key="4">
    <source>
        <dbReference type="ARBA" id="ARBA00022679"/>
    </source>
</evidence>
<dbReference type="AlphaFoldDB" id="A0A3D4VAH0"/>
<dbReference type="Proteomes" id="UP000264071">
    <property type="component" value="Unassembled WGS sequence"/>
</dbReference>
<evidence type="ECO:0000256" key="1">
    <source>
        <dbReference type="ARBA" id="ARBA00000085"/>
    </source>
</evidence>
<dbReference type="PROSITE" id="PS50109">
    <property type="entry name" value="HIS_KIN"/>
    <property type="match status" value="1"/>
</dbReference>
<dbReference type="NCBIfam" id="TIGR00229">
    <property type="entry name" value="sensory_box"/>
    <property type="match status" value="1"/>
</dbReference>
<dbReference type="InterPro" id="IPR003594">
    <property type="entry name" value="HATPase_dom"/>
</dbReference>
<dbReference type="InterPro" id="IPR005467">
    <property type="entry name" value="His_kinase_dom"/>
</dbReference>
<dbReference type="PANTHER" id="PTHR41523:SF8">
    <property type="entry name" value="ETHYLENE RESPONSE SENSOR PROTEIN"/>
    <property type="match status" value="1"/>
</dbReference>
<keyword evidence="4" id="KW-0808">Transferase</keyword>
<dbReference type="EC" id="2.7.13.3" evidence="2"/>
<protein>
    <recommendedName>
        <fullName evidence="2">histidine kinase</fullName>
        <ecNumber evidence="2">2.7.13.3</ecNumber>
    </recommendedName>
</protein>
<keyword evidence="7" id="KW-0067">ATP-binding</keyword>
<dbReference type="SUPFAM" id="SSF55785">
    <property type="entry name" value="PYP-like sensor domain (PAS domain)"/>
    <property type="match status" value="1"/>
</dbReference>
<proteinExistence type="predicted"/>
<comment type="caution">
    <text evidence="12">The sequence shown here is derived from an EMBL/GenBank/DDBJ whole genome shotgun (WGS) entry which is preliminary data.</text>
</comment>
<dbReference type="SMART" id="SM00387">
    <property type="entry name" value="HATPase_c"/>
    <property type="match status" value="1"/>
</dbReference>
<gene>
    <name evidence="12" type="ORF">DGD08_11130</name>
</gene>
<keyword evidence="5" id="KW-0547">Nucleotide-binding</keyword>
<keyword evidence="6" id="KW-0418">Kinase</keyword>
<dbReference type="PANTHER" id="PTHR41523">
    <property type="entry name" value="TWO-COMPONENT SYSTEM SENSOR PROTEIN"/>
    <property type="match status" value="1"/>
</dbReference>
<dbReference type="InterPro" id="IPR000700">
    <property type="entry name" value="PAS-assoc_C"/>
</dbReference>
<evidence type="ECO:0000256" key="5">
    <source>
        <dbReference type="ARBA" id="ARBA00022741"/>
    </source>
</evidence>
<evidence type="ECO:0000256" key="3">
    <source>
        <dbReference type="ARBA" id="ARBA00022553"/>
    </source>
</evidence>
<evidence type="ECO:0000256" key="6">
    <source>
        <dbReference type="ARBA" id="ARBA00022777"/>
    </source>
</evidence>
<dbReference type="Pfam" id="PF13426">
    <property type="entry name" value="PAS_9"/>
    <property type="match status" value="1"/>
</dbReference>
<evidence type="ECO:0000256" key="7">
    <source>
        <dbReference type="ARBA" id="ARBA00022840"/>
    </source>
</evidence>
<dbReference type="EMBL" id="DPIY01000010">
    <property type="protein sequence ID" value="HCT57742.1"/>
    <property type="molecule type" value="Genomic_DNA"/>
</dbReference>
<dbReference type="InterPro" id="IPR001610">
    <property type="entry name" value="PAC"/>
</dbReference>
<feature type="domain" description="PAS" evidence="10">
    <location>
        <begin position="1"/>
        <end position="45"/>
    </location>
</feature>
<feature type="domain" description="PAC" evidence="11">
    <location>
        <begin position="77"/>
        <end position="127"/>
    </location>
</feature>
<dbReference type="PROSITE" id="PS50112">
    <property type="entry name" value="PAS"/>
    <property type="match status" value="1"/>
</dbReference>
<accession>A0A3D4VAH0</accession>
<dbReference type="InterPro" id="IPR011495">
    <property type="entry name" value="Sig_transdc_His_kin_sub2_dim/P"/>
</dbReference>
<dbReference type="SUPFAM" id="SSF55874">
    <property type="entry name" value="ATPase domain of HSP90 chaperone/DNA topoisomerase II/histidine kinase"/>
    <property type="match status" value="1"/>
</dbReference>
<dbReference type="OMA" id="DWQLTER"/>
<evidence type="ECO:0000256" key="8">
    <source>
        <dbReference type="ARBA" id="ARBA00023026"/>
    </source>
</evidence>
<dbReference type="InterPro" id="IPR035965">
    <property type="entry name" value="PAS-like_dom_sf"/>
</dbReference>
<dbReference type="CDD" id="cd00130">
    <property type="entry name" value="PAS"/>
    <property type="match status" value="1"/>
</dbReference>
<comment type="catalytic activity">
    <reaction evidence="1">
        <text>ATP + protein L-histidine = ADP + protein N-phospho-L-histidine.</text>
        <dbReference type="EC" id="2.7.13.3"/>
    </reaction>
</comment>
<evidence type="ECO:0000256" key="2">
    <source>
        <dbReference type="ARBA" id="ARBA00012438"/>
    </source>
</evidence>
<sequence length="333" mass="37099">MSLYARIFEFIPDAVLVVGADGRIREANPQAATMFGFKASELQSRLVDELIPRRFGHGHAAHRQAYLSGPRMRPMGAGLELHAVRADGREFPVDVLLSPMDDDNGLVVLCVIRDVTERRKADQRLRDSLREKEILLREIHHRVKNNLAVISSLLYMQSTRITDLETTTVLEESQRRVRSMALVHETLYRSGNLSSVEFADYAASLCEEVRHSQRIPGQSIEFDLSLEPITMSVDLAVPCGLILNELVTNAMKHAFPAGRPGHIRLTLSNQDPQWSEMVVEDDGVGTNKGLQDRLSLGLTLVEALARQIDGQFELTQGEPGTVARLRIPTPHAA</sequence>
<dbReference type="InterPro" id="IPR000014">
    <property type="entry name" value="PAS"/>
</dbReference>
<name>A0A3D4VAH0_9BACT</name>
<dbReference type="SMART" id="SM00086">
    <property type="entry name" value="PAC"/>
    <property type="match status" value="1"/>
</dbReference>
<dbReference type="InterPro" id="IPR036890">
    <property type="entry name" value="HATPase_C_sf"/>
</dbReference>
<dbReference type="Gene3D" id="3.30.565.10">
    <property type="entry name" value="Histidine kinase-like ATPase, C-terminal domain"/>
    <property type="match status" value="1"/>
</dbReference>
<dbReference type="GO" id="GO:0004673">
    <property type="term" value="F:protein histidine kinase activity"/>
    <property type="evidence" value="ECO:0007669"/>
    <property type="project" value="UniProtKB-EC"/>
</dbReference>
<evidence type="ECO:0000259" key="11">
    <source>
        <dbReference type="PROSITE" id="PS50113"/>
    </source>
</evidence>
<keyword evidence="8" id="KW-0843">Virulence</keyword>
<evidence type="ECO:0000313" key="12">
    <source>
        <dbReference type="EMBL" id="HCT57742.1"/>
    </source>
</evidence>